<dbReference type="Pfam" id="PF03100">
    <property type="entry name" value="CcmE"/>
    <property type="match status" value="1"/>
</dbReference>
<keyword evidence="5 10" id="KW-0201">Cytochrome c-type biogenesis</keyword>
<dbReference type="PANTHER" id="PTHR34128">
    <property type="entry name" value="CYTOCHROME C-TYPE BIOGENESIS PROTEIN CCME HOMOLOG, MITOCHONDRIAL"/>
    <property type="match status" value="1"/>
</dbReference>
<keyword evidence="10" id="KW-1003">Cell membrane</keyword>
<feature type="topological domain" description="Extracellular" evidence="10">
    <location>
        <begin position="42"/>
        <end position="159"/>
    </location>
</feature>
<dbReference type="Proteomes" id="UP001596297">
    <property type="component" value="Unassembled WGS sequence"/>
</dbReference>
<evidence type="ECO:0000256" key="3">
    <source>
        <dbReference type="ARBA" id="ARBA00022692"/>
    </source>
</evidence>
<keyword evidence="6 10" id="KW-0735">Signal-anchor</keyword>
<evidence type="ECO:0000256" key="10">
    <source>
        <dbReference type="HAMAP-Rule" id="MF_01959"/>
    </source>
</evidence>
<keyword evidence="2 10" id="KW-0349">Heme</keyword>
<comment type="function">
    <text evidence="10">Heme chaperone required for the biogenesis of c-type cytochromes. Transiently binds heme delivered by CcmC and transfers the heme to apo-cytochromes in a process facilitated by CcmF and CcmH.</text>
</comment>
<evidence type="ECO:0000256" key="5">
    <source>
        <dbReference type="ARBA" id="ARBA00022748"/>
    </source>
</evidence>
<name>A0ABW1YBY7_9DEIO</name>
<dbReference type="EMBL" id="JBHSWD010000001">
    <property type="protein sequence ID" value="MFC6590982.1"/>
    <property type="molecule type" value="Genomic_DNA"/>
</dbReference>
<dbReference type="NCBIfam" id="NF009727">
    <property type="entry name" value="PRK13254.1-1"/>
    <property type="match status" value="1"/>
</dbReference>
<protein>
    <recommendedName>
        <fullName evidence="10">Cytochrome c-type biogenesis protein CcmE</fullName>
    </recommendedName>
    <alternativeName>
        <fullName evidence="10">Cytochrome c maturation protein E</fullName>
    </alternativeName>
    <alternativeName>
        <fullName evidence="10">Heme chaperone CcmE</fullName>
    </alternativeName>
</protein>
<keyword evidence="13" id="KW-1185">Reference proteome</keyword>
<evidence type="ECO:0000256" key="1">
    <source>
        <dbReference type="ARBA" id="ARBA00004370"/>
    </source>
</evidence>
<keyword evidence="8 10" id="KW-0408">Iron</keyword>
<organism evidence="12 13">
    <name type="scientific">Deinococcus lacus</name>
    <dbReference type="NCBI Taxonomy" id="392561"/>
    <lineage>
        <taxon>Bacteria</taxon>
        <taxon>Thermotogati</taxon>
        <taxon>Deinococcota</taxon>
        <taxon>Deinococci</taxon>
        <taxon>Deinococcales</taxon>
        <taxon>Deinococcaceae</taxon>
        <taxon>Deinococcus</taxon>
    </lineage>
</organism>
<evidence type="ECO:0000256" key="6">
    <source>
        <dbReference type="ARBA" id="ARBA00022968"/>
    </source>
</evidence>
<comment type="caution">
    <text evidence="12">The sequence shown here is derived from an EMBL/GenBank/DDBJ whole genome shotgun (WGS) entry which is preliminary data.</text>
</comment>
<evidence type="ECO:0000256" key="11">
    <source>
        <dbReference type="SAM" id="Phobius"/>
    </source>
</evidence>
<evidence type="ECO:0000256" key="2">
    <source>
        <dbReference type="ARBA" id="ARBA00022617"/>
    </source>
</evidence>
<evidence type="ECO:0000256" key="7">
    <source>
        <dbReference type="ARBA" id="ARBA00022989"/>
    </source>
</evidence>
<feature type="transmembrane region" description="Helical" evidence="11">
    <location>
        <begin position="21"/>
        <end position="42"/>
    </location>
</feature>
<proteinExistence type="inferred from homology"/>
<keyword evidence="7 10" id="KW-1133">Transmembrane helix</keyword>
<sequence length="159" mass="17465">MTGPQTPPPLPRARRRRKNPLPTILAVSALLGLTGIIAFGNLSKSVEYFKTPTEYAQEQASLQGRSLRLGGLVRDVDYNPQTQNLSFTITDGGASFPVHYVGGVSDLFRENQGVIVRGRFEGETFAATELIVKHSEKYEVPQTQSALKDMLRSSEVVSE</sequence>
<dbReference type="PANTHER" id="PTHR34128:SF2">
    <property type="entry name" value="CYTOCHROME C-TYPE BIOGENESIS PROTEIN CCME HOMOLOG, MITOCHONDRIAL"/>
    <property type="match status" value="1"/>
</dbReference>
<dbReference type="Gene3D" id="2.40.50.140">
    <property type="entry name" value="Nucleic acid-binding proteins"/>
    <property type="match status" value="1"/>
</dbReference>
<keyword evidence="4 10" id="KW-0479">Metal-binding</keyword>
<evidence type="ECO:0000256" key="8">
    <source>
        <dbReference type="ARBA" id="ARBA00023004"/>
    </source>
</evidence>
<feature type="binding site" description="axial binding residue" evidence="10">
    <location>
        <position position="138"/>
    </location>
    <ligand>
        <name>heme</name>
        <dbReference type="ChEBI" id="CHEBI:30413"/>
    </ligand>
    <ligandPart>
        <name>Fe</name>
        <dbReference type="ChEBI" id="CHEBI:18248"/>
    </ligandPart>
</feature>
<dbReference type="HAMAP" id="MF_01959">
    <property type="entry name" value="CcmE"/>
    <property type="match status" value="1"/>
</dbReference>
<evidence type="ECO:0000256" key="4">
    <source>
        <dbReference type="ARBA" id="ARBA00022723"/>
    </source>
</evidence>
<feature type="binding site" description="covalent" evidence="10">
    <location>
        <position position="134"/>
    </location>
    <ligand>
        <name>heme</name>
        <dbReference type="ChEBI" id="CHEBI:30413"/>
    </ligand>
</feature>
<dbReference type="RefSeq" id="WP_380081990.1">
    <property type="nucleotide sequence ID" value="NZ_JBHSWD010000001.1"/>
</dbReference>
<dbReference type="SUPFAM" id="SSF82093">
    <property type="entry name" value="Heme chaperone CcmE"/>
    <property type="match status" value="1"/>
</dbReference>
<dbReference type="InterPro" id="IPR036127">
    <property type="entry name" value="CcmE-like_sf"/>
</dbReference>
<feature type="topological domain" description="Cytoplasmic" evidence="10">
    <location>
        <begin position="1"/>
        <end position="20"/>
    </location>
</feature>
<keyword evidence="9 10" id="KW-0472">Membrane</keyword>
<comment type="similarity">
    <text evidence="10">Belongs to the CcmE/CycJ family.</text>
</comment>
<reference evidence="13" key="1">
    <citation type="journal article" date="2019" name="Int. J. Syst. Evol. Microbiol.">
        <title>The Global Catalogue of Microorganisms (GCM) 10K type strain sequencing project: providing services to taxonomists for standard genome sequencing and annotation.</title>
        <authorList>
            <consortium name="The Broad Institute Genomics Platform"/>
            <consortium name="The Broad Institute Genome Sequencing Center for Infectious Disease"/>
            <person name="Wu L."/>
            <person name="Ma J."/>
        </authorList>
    </citation>
    <scope>NUCLEOTIDE SEQUENCE [LARGE SCALE GENOMIC DNA]</scope>
    <source>
        <strain evidence="13">CGMCC 1.15772</strain>
    </source>
</reference>
<accession>A0ABW1YBY7</accession>
<gene>
    <name evidence="10 12" type="primary">ccmE</name>
    <name evidence="10" type="synonym">cycJ</name>
    <name evidence="12" type="ORF">ACFP81_02355</name>
</gene>
<evidence type="ECO:0000313" key="13">
    <source>
        <dbReference type="Proteomes" id="UP001596297"/>
    </source>
</evidence>
<dbReference type="InterPro" id="IPR004329">
    <property type="entry name" value="CcmE"/>
</dbReference>
<dbReference type="InterPro" id="IPR012340">
    <property type="entry name" value="NA-bd_OB-fold"/>
</dbReference>
<evidence type="ECO:0000313" key="12">
    <source>
        <dbReference type="EMBL" id="MFC6590982.1"/>
    </source>
</evidence>
<comment type="subcellular location">
    <subcellularLocation>
        <location evidence="10">Cell membrane</location>
        <topology evidence="10">Single-pass type II membrane protein</topology>
    </subcellularLocation>
    <subcellularLocation>
        <location evidence="1">Membrane</location>
    </subcellularLocation>
</comment>
<evidence type="ECO:0000256" key="9">
    <source>
        <dbReference type="ARBA" id="ARBA00023136"/>
    </source>
</evidence>
<keyword evidence="3 10" id="KW-0812">Transmembrane</keyword>